<evidence type="ECO:0000256" key="1">
    <source>
        <dbReference type="SAM" id="SignalP"/>
    </source>
</evidence>
<evidence type="ECO:0000313" key="2">
    <source>
        <dbReference type="EMBL" id="RAJ00300.1"/>
    </source>
</evidence>
<sequence length="286" mass="32094">MRKVLCLFALLGSVIACNNTSQPTTQDTTKQKDSISVPQAKVDEDSLNAFADNAYENSYPGFHPEKFPWRIHQAGSVFHDGEVDPKISNTVQVGLFKRDENDFYLDTTFVTTSREYDAVLDEDTTAATGWKVMVTKTDEPILLMPFGKSVKPIAKVASIPMTEAEKAAEAGYTKSFTFFNKKYKLVATGEKLHVEDHIETRNYKLMIEYEKNGKQEKQLLVSLAYFDDVQHIEILFAGDVDGDELPDFIINTSYHYNLSAPTLYLSSEAKGNDLLRVMGVQEITGC</sequence>
<evidence type="ECO:0008006" key="4">
    <source>
        <dbReference type="Google" id="ProtNLM"/>
    </source>
</evidence>
<reference evidence="2 3" key="1">
    <citation type="submission" date="2018-06" db="EMBL/GenBank/DDBJ databases">
        <title>Genomic Encyclopedia of Archaeal and Bacterial Type Strains, Phase II (KMG-II): from individual species to whole genera.</title>
        <authorList>
            <person name="Goeker M."/>
        </authorList>
    </citation>
    <scope>NUCLEOTIDE SEQUENCE [LARGE SCALE GENOMIC DNA]</scope>
    <source>
        <strain evidence="2 3">DSM 23857</strain>
    </source>
</reference>
<keyword evidence="3" id="KW-1185">Reference proteome</keyword>
<feature type="chain" id="PRO_5016296511" description="Lipoprotein" evidence="1">
    <location>
        <begin position="19"/>
        <end position="286"/>
    </location>
</feature>
<proteinExistence type="predicted"/>
<evidence type="ECO:0000313" key="3">
    <source>
        <dbReference type="Proteomes" id="UP000249547"/>
    </source>
</evidence>
<dbReference type="EMBL" id="QLLL01000008">
    <property type="protein sequence ID" value="RAJ00300.1"/>
    <property type="molecule type" value="Genomic_DNA"/>
</dbReference>
<dbReference type="Proteomes" id="UP000249547">
    <property type="component" value="Unassembled WGS sequence"/>
</dbReference>
<feature type="signal peptide" evidence="1">
    <location>
        <begin position="1"/>
        <end position="18"/>
    </location>
</feature>
<dbReference type="AlphaFoldDB" id="A0A327Q7E7"/>
<dbReference type="RefSeq" id="WP_148707398.1">
    <property type="nucleotide sequence ID" value="NZ_QLLL01000008.1"/>
</dbReference>
<organism evidence="2 3">
    <name type="scientific">Chitinophaga skermanii</name>
    <dbReference type="NCBI Taxonomy" id="331697"/>
    <lineage>
        <taxon>Bacteria</taxon>
        <taxon>Pseudomonadati</taxon>
        <taxon>Bacteroidota</taxon>
        <taxon>Chitinophagia</taxon>
        <taxon>Chitinophagales</taxon>
        <taxon>Chitinophagaceae</taxon>
        <taxon>Chitinophaga</taxon>
    </lineage>
</organism>
<protein>
    <recommendedName>
        <fullName evidence="4">Lipoprotein</fullName>
    </recommendedName>
</protein>
<comment type="caution">
    <text evidence="2">The sequence shown here is derived from an EMBL/GenBank/DDBJ whole genome shotgun (WGS) entry which is preliminary data.</text>
</comment>
<accession>A0A327Q7E7</accession>
<gene>
    <name evidence="2" type="ORF">LX64_04002</name>
</gene>
<name>A0A327Q7E7_9BACT</name>
<keyword evidence="1" id="KW-0732">Signal</keyword>
<dbReference type="OrthoDB" id="1091452at2"/>
<dbReference type="PROSITE" id="PS51257">
    <property type="entry name" value="PROKAR_LIPOPROTEIN"/>
    <property type="match status" value="1"/>
</dbReference>